<dbReference type="InterPro" id="IPR045136">
    <property type="entry name" value="Iah1-like"/>
</dbReference>
<comment type="caution">
    <text evidence="3">The sequence shown here is derived from an EMBL/GenBank/DDBJ whole genome shotgun (WGS) entry which is preliminary data.</text>
</comment>
<dbReference type="OrthoDB" id="671439at2759"/>
<dbReference type="Pfam" id="PF00657">
    <property type="entry name" value="Lipase_GDSL"/>
    <property type="match status" value="1"/>
</dbReference>
<dbReference type="SUPFAM" id="SSF52266">
    <property type="entry name" value="SGNH hydrolase"/>
    <property type="match status" value="1"/>
</dbReference>
<dbReference type="Gene3D" id="3.40.50.1110">
    <property type="entry name" value="SGNH hydrolase"/>
    <property type="match status" value="1"/>
</dbReference>
<dbReference type="Proteomes" id="UP000541444">
    <property type="component" value="Unassembled WGS sequence"/>
</dbReference>
<organism evidence="3 4">
    <name type="scientific">Kingdonia uniflora</name>
    <dbReference type="NCBI Taxonomy" id="39325"/>
    <lineage>
        <taxon>Eukaryota</taxon>
        <taxon>Viridiplantae</taxon>
        <taxon>Streptophyta</taxon>
        <taxon>Embryophyta</taxon>
        <taxon>Tracheophyta</taxon>
        <taxon>Spermatophyta</taxon>
        <taxon>Magnoliopsida</taxon>
        <taxon>Ranunculales</taxon>
        <taxon>Circaeasteraceae</taxon>
        <taxon>Kingdonia</taxon>
    </lineage>
</organism>
<dbReference type="GO" id="GO:0016788">
    <property type="term" value="F:hydrolase activity, acting on ester bonds"/>
    <property type="evidence" value="ECO:0007669"/>
    <property type="project" value="InterPro"/>
</dbReference>
<evidence type="ECO:0000256" key="2">
    <source>
        <dbReference type="ARBA" id="ARBA00022801"/>
    </source>
</evidence>
<dbReference type="EMBL" id="JACGCM010000002">
    <property type="protein sequence ID" value="KAF6177144.1"/>
    <property type="molecule type" value="Genomic_DNA"/>
</dbReference>
<keyword evidence="4" id="KW-1185">Reference proteome</keyword>
<gene>
    <name evidence="3" type="ORF">GIB67_025481</name>
</gene>
<dbReference type="InterPro" id="IPR036514">
    <property type="entry name" value="SGNH_hydro_sf"/>
</dbReference>
<reference evidence="3 4" key="1">
    <citation type="journal article" date="2020" name="IScience">
        <title>Genome Sequencing of the Endangered Kingdonia uniflora (Circaeasteraceae, Ranunculales) Reveals Potential Mechanisms of Evolutionary Specialization.</title>
        <authorList>
            <person name="Sun Y."/>
            <person name="Deng T."/>
            <person name="Zhang A."/>
            <person name="Moore M.J."/>
            <person name="Landis J.B."/>
            <person name="Lin N."/>
            <person name="Zhang H."/>
            <person name="Zhang X."/>
            <person name="Huang J."/>
            <person name="Zhang X."/>
            <person name="Sun H."/>
            <person name="Wang H."/>
        </authorList>
    </citation>
    <scope>NUCLEOTIDE SEQUENCE [LARGE SCALE GENOMIC DNA]</scope>
    <source>
        <strain evidence="3">TB1705</strain>
        <tissue evidence="3">Leaf</tissue>
    </source>
</reference>
<dbReference type="CDD" id="cd01838">
    <property type="entry name" value="Isoamyl_acetate_hydrolase_like"/>
    <property type="match status" value="1"/>
</dbReference>
<keyword evidence="2" id="KW-0378">Hydrolase</keyword>
<dbReference type="PANTHER" id="PTHR14209:SF19">
    <property type="entry name" value="ISOAMYL ACETATE-HYDROLYZING ESTERASE 1 HOMOLOG"/>
    <property type="match status" value="1"/>
</dbReference>
<dbReference type="FunFam" id="3.40.50.1110:FF:000002">
    <property type="entry name" value="isoamyl acetate-hydrolyzing esterase 1 homolog"/>
    <property type="match status" value="1"/>
</dbReference>
<comment type="similarity">
    <text evidence="1">Belongs to the 'GDSL' lipolytic enzyme family.</text>
</comment>
<proteinExistence type="inferred from homology"/>
<dbReference type="AlphaFoldDB" id="A0A7J7PED0"/>
<evidence type="ECO:0000313" key="4">
    <source>
        <dbReference type="Proteomes" id="UP000541444"/>
    </source>
</evidence>
<evidence type="ECO:0008006" key="5">
    <source>
        <dbReference type="Google" id="ProtNLM"/>
    </source>
</evidence>
<evidence type="ECO:0000313" key="3">
    <source>
        <dbReference type="EMBL" id="KAF6177144.1"/>
    </source>
</evidence>
<sequence>MMRPKIILFGDSITEDSFGDGGWGASLAHHFSRMVDVVLRGYSGYNTRWALKMINHVFTGDITDAPLAVTVFFGANDASLPDRSSAFQHVSIVEYKQNLEDIVTYLKKKWPTTLLLLITPPPIDEEGRRRYPFGDNPSGLPERTNEAAGAYAKACISVSGECGVAVIDIWSKMQQIPNWEKSCLSDGLHFTASGNKVLFEEVMEGLRKAGITPETLPADLPLMSEIDLLDPLKAFSKSDCQI</sequence>
<dbReference type="PANTHER" id="PTHR14209">
    <property type="entry name" value="ISOAMYL ACETATE-HYDROLYZING ESTERASE 1"/>
    <property type="match status" value="1"/>
</dbReference>
<dbReference type="InterPro" id="IPR001087">
    <property type="entry name" value="GDSL"/>
</dbReference>
<protein>
    <recommendedName>
        <fullName evidence="5">SGNH hydrolase-type esterase domain-containing protein</fullName>
    </recommendedName>
</protein>
<evidence type="ECO:0000256" key="1">
    <source>
        <dbReference type="ARBA" id="ARBA00008668"/>
    </source>
</evidence>
<name>A0A7J7PED0_9MAGN</name>
<accession>A0A7J7PED0</accession>